<evidence type="ECO:0000256" key="5">
    <source>
        <dbReference type="ARBA" id="ARBA00023136"/>
    </source>
</evidence>
<feature type="transmembrane region" description="Helical" evidence="6">
    <location>
        <begin position="185"/>
        <end position="205"/>
    </location>
</feature>
<evidence type="ECO:0000313" key="9">
    <source>
        <dbReference type="Proteomes" id="UP000181956"/>
    </source>
</evidence>
<evidence type="ECO:0000256" key="2">
    <source>
        <dbReference type="ARBA" id="ARBA00007362"/>
    </source>
</evidence>
<feature type="transmembrane region" description="Helical" evidence="6">
    <location>
        <begin position="155"/>
        <end position="173"/>
    </location>
</feature>
<dbReference type="AlphaFoldDB" id="A0A1H1XJP4"/>
<dbReference type="PANTHER" id="PTHR32322:SF2">
    <property type="entry name" value="EAMA DOMAIN-CONTAINING PROTEIN"/>
    <property type="match status" value="1"/>
</dbReference>
<feature type="transmembrane region" description="Helical" evidence="6">
    <location>
        <begin position="244"/>
        <end position="262"/>
    </location>
</feature>
<dbReference type="GO" id="GO:0016020">
    <property type="term" value="C:membrane"/>
    <property type="evidence" value="ECO:0007669"/>
    <property type="project" value="UniProtKB-SubCell"/>
</dbReference>
<feature type="transmembrane region" description="Helical" evidence="6">
    <location>
        <begin position="68"/>
        <end position="90"/>
    </location>
</feature>
<dbReference type="SUPFAM" id="SSF103481">
    <property type="entry name" value="Multidrug resistance efflux transporter EmrE"/>
    <property type="match status" value="2"/>
</dbReference>
<dbReference type="InterPro" id="IPR000620">
    <property type="entry name" value="EamA_dom"/>
</dbReference>
<feature type="transmembrane region" description="Helical" evidence="6">
    <location>
        <begin position="129"/>
        <end position="149"/>
    </location>
</feature>
<feature type="transmembrane region" description="Helical" evidence="6">
    <location>
        <begin position="35"/>
        <end position="56"/>
    </location>
</feature>
<evidence type="ECO:0000256" key="1">
    <source>
        <dbReference type="ARBA" id="ARBA00004141"/>
    </source>
</evidence>
<evidence type="ECO:0000256" key="3">
    <source>
        <dbReference type="ARBA" id="ARBA00022692"/>
    </source>
</evidence>
<comment type="similarity">
    <text evidence="2">Belongs to the EamA transporter family.</text>
</comment>
<feature type="transmembrane region" description="Helical" evidence="6">
    <location>
        <begin position="211"/>
        <end position="232"/>
    </location>
</feature>
<sequence length="306" mass="32080">MVKHARVYLFLALANLFWAGNFVLGAMVVTQVSPISLTFSRWFCASFLLVPLAWLIERVPWRRALAEWRLHALQSTLGLLGYTLFLYWALGFTTPLTAAVISAANPALIALAAALFLGDKLGAARILGLVLAFGGALIVLSGGDIARILENGLNPGDLLIVAAMLSWTGYTLVGRRLTTPPVTATAVQAVFAVILLAPFVALFGLQLPADAAGFAGLAYIILFPSVAAYALWNLGARRIGPARAGVFLNLLPVFTVLISVLLGQALTPALIAGGVLVLAGIVLTSRPARRGGARGGAAQQRDSASA</sequence>
<feature type="domain" description="EamA" evidence="7">
    <location>
        <begin position="7"/>
        <end position="140"/>
    </location>
</feature>
<feature type="transmembrane region" description="Helical" evidence="6">
    <location>
        <begin position="7"/>
        <end position="29"/>
    </location>
</feature>
<keyword evidence="3 6" id="KW-0812">Transmembrane</keyword>
<dbReference type="InterPro" id="IPR050638">
    <property type="entry name" value="AA-Vitamin_Transporters"/>
</dbReference>
<evidence type="ECO:0000256" key="6">
    <source>
        <dbReference type="SAM" id="Phobius"/>
    </source>
</evidence>
<feature type="transmembrane region" description="Helical" evidence="6">
    <location>
        <begin position="268"/>
        <end position="285"/>
    </location>
</feature>
<dbReference type="Pfam" id="PF00892">
    <property type="entry name" value="EamA"/>
    <property type="match status" value="2"/>
</dbReference>
<gene>
    <name evidence="8" type="ORF">SAMN04489834_2811</name>
</gene>
<evidence type="ECO:0000256" key="4">
    <source>
        <dbReference type="ARBA" id="ARBA00022989"/>
    </source>
</evidence>
<evidence type="ECO:0000259" key="7">
    <source>
        <dbReference type="Pfam" id="PF00892"/>
    </source>
</evidence>
<accession>A0A1H1XJP4</accession>
<feature type="domain" description="EamA" evidence="7">
    <location>
        <begin position="155"/>
        <end position="285"/>
    </location>
</feature>
<dbReference type="InterPro" id="IPR037185">
    <property type="entry name" value="EmrE-like"/>
</dbReference>
<dbReference type="PANTHER" id="PTHR32322">
    <property type="entry name" value="INNER MEMBRANE TRANSPORTER"/>
    <property type="match status" value="1"/>
</dbReference>
<name>A0A1H1XJP4_9MICO</name>
<proteinExistence type="inferred from homology"/>
<dbReference type="EMBL" id="LT629742">
    <property type="protein sequence ID" value="SDT09464.1"/>
    <property type="molecule type" value="Genomic_DNA"/>
</dbReference>
<feature type="transmembrane region" description="Helical" evidence="6">
    <location>
        <begin position="96"/>
        <end position="117"/>
    </location>
</feature>
<keyword evidence="5 6" id="KW-0472">Membrane</keyword>
<keyword evidence="9" id="KW-1185">Reference proteome</keyword>
<dbReference type="STRING" id="412690.SAMN04489834_2811"/>
<reference evidence="9" key="1">
    <citation type="submission" date="2016-10" db="EMBL/GenBank/DDBJ databases">
        <authorList>
            <person name="Varghese N."/>
            <person name="Submissions S."/>
        </authorList>
    </citation>
    <scope>NUCLEOTIDE SEQUENCE [LARGE SCALE GENOMIC DNA]</scope>
    <source>
        <strain evidence="9">DSM 21772</strain>
    </source>
</reference>
<organism evidence="8 9">
    <name type="scientific">Microterricola viridarii</name>
    <dbReference type="NCBI Taxonomy" id="412690"/>
    <lineage>
        <taxon>Bacteria</taxon>
        <taxon>Bacillati</taxon>
        <taxon>Actinomycetota</taxon>
        <taxon>Actinomycetes</taxon>
        <taxon>Micrococcales</taxon>
        <taxon>Microbacteriaceae</taxon>
        <taxon>Microterricola</taxon>
    </lineage>
</organism>
<evidence type="ECO:0000313" key="8">
    <source>
        <dbReference type="EMBL" id="SDT09464.1"/>
    </source>
</evidence>
<protein>
    <submittedName>
        <fullName evidence="8">EamA-like transporter family protein</fullName>
    </submittedName>
</protein>
<comment type="subcellular location">
    <subcellularLocation>
        <location evidence="1">Membrane</location>
        <topology evidence="1">Multi-pass membrane protein</topology>
    </subcellularLocation>
</comment>
<keyword evidence="4 6" id="KW-1133">Transmembrane helix</keyword>
<dbReference type="Proteomes" id="UP000181956">
    <property type="component" value="Chromosome I"/>
</dbReference>